<evidence type="ECO:0000256" key="1">
    <source>
        <dbReference type="ARBA" id="ARBA00008791"/>
    </source>
</evidence>
<proteinExistence type="inferred from homology"/>
<dbReference type="InParanoid" id="A0A554MWE9"/>
<evidence type="ECO:0000313" key="4">
    <source>
        <dbReference type="Proteomes" id="UP000319894"/>
    </source>
</evidence>
<dbReference type="Proteomes" id="UP000319894">
    <property type="component" value="Unassembled WGS sequence"/>
</dbReference>
<dbReference type="SUPFAM" id="SSF52402">
    <property type="entry name" value="Adenine nucleotide alpha hydrolases-like"/>
    <property type="match status" value="1"/>
</dbReference>
<dbReference type="AlphaFoldDB" id="A0A554MWE9"/>
<sequence length="141" mass="14852">MYDTILLPTDGSEAAADAAVHAFSHARRYDATVHVLSVVELSSGLGLADRDSEKVEQLRAERAGAAEELVEGANDGTADVEITVEVGSPARVITDYAARIGADLAVMSTHARSGAGRFLFGSVTERVIQDSNTPVLAVQRE</sequence>
<comment type="similarity">
    <text evidence="1">Belongs to the universal stress protein A family.</text>
</comment>
<feature type="domain" description="UspA" evidence="2">
    <location>
        <begin position="1"/>
        <end position="138"/>
    </location>
</feature>
<dbReference type="FunCoup" id="A0A554MWE9">
    <property type="interactions" value="8"/>
</dbReference>
<dbReference type="InterPro" id="IPR006015">
    <property type="entry name" value="Universal_stress_UspA"/>
</dbReference>
<dbReference type="InterPro" id="IPR006016">
    <property type="entry name" value="UspA"/>
</dbReference>
<evidence type="ECO:0000259" key="2">
    <source>
        <dbReference type="Pfam" id="PF00582"/>
    </source>
</evidence>
<evidence type="ECO:0000313" key="3">
    <source>
        <dbReference type="EMBL" id="TSD09433.1"/>
    </source>
</evidence>
<dbReference type="OrthoDB" id="105697at2157"/>
<dbReference type="PRINTS" id="PR01438">
    <property type="entry name" value="UNVRSLSTRESS"/>
</dbReference>
<dbReference type="EMBL" id="QMDX01000013">
    <property type="protein sequence ID" value="TSD09433.1"/>
    <property type="molecule type" value="Genomic_DNA"/>
</dbReference>
<dbReference type="CDD" id="cd00293">
    <property type="entry name" value="USP-like"/>
    <property type="match status" value="1"/>
</dbReference>
<protein>
    <submittedName>
        <fullName evidence="3">Universal stress protein</fullName>
    </submittedName>
</protein>
<accession>A0A554MWE9</accession>
<dbReference type="InterPro" id="IPR014729">
    <property type="entry name" value="Rossmann-like_a/b/a_fold"/>
</dbReference>
<organism evidence="3 4">
    <name type="scientific">Haloglomus irregulare</name>
    <dbReference type="NCBI Taxonomy" id="2234134"/>
    <lineage>
        <taxon>Archaea</taxon>
        <taxon>Methanobacteriati</taxon>
        <taxon>Methanobacteriota</taxon>
        <taxon>Stenosarchaea group</taxon>
        <taxon>Halobacteria</taxon>
        <taxon>Halobacteriales</taxon>
        <taxon>Natronomonadaceae</taxon>
        <taxon>Haloglomus</taxon>
    </lineage>
</organism>
<dbReference type="Gene3D" id="3.40.50.620">
    <property type="entry name" value="HUPs"/>
    <property type="match status" value="1"/>
</dbReference>
<dbReference type="RefSeq" id="WP_144263169.1">
    <property type="nucleotide sequence ID" value="NZ_QMDX01000013.1"/>
</dbReference>
<dbReference type="Pfam" id="PF00582">
    <property type="entry name" value="Usp"/>
    <property type="match status" value="1"/>
</dbReference>
<dbReference type="PANTHER" id="PTHR46268">
    <property type="entry name" value="STRESS RESPONSE PROTEIN NHAX"/>
    <property type="match status" value="1"/>
</dbReference>
<gene>
    <name evidence="3" type="ORF">DP107_16130</name>
</gene>
<dbReference type="PANTHER" id="PTHR46268:SF6">
    <property type="entry name" value="UNIVERSAL STRESS PROTEIN UP12"/>
    <property type="match status" value="1"/>
</dbReference>
<comment type="caution">
    <text evidence="3">The sequence shown here is derived from an EMBL/GenBank/DDBJ whole genome shotgun (WGS) entry which is preliminary data.</text>
</comment>
<reference evidence="3 4" key="1">
    <citation type="submission" date="2018-06" db="EMBL/GenBank/DDBJ databases">
        <title>Natronomonas sp. F16-60 a new haloarchaeon isolated from a solar saltern of Isla Cristina, Huelva, Spain.</title>
        <authorList>
            <person name="Duran-Viseras A."/>
            <person name="Sanchez-Porro C."/>
            <person name="Ventosa A."/>
        </authorList>
    </citation>
    <scope>NUCLEOTIDE SEQUENCE [LARGE SCALE GENOMIC DNA]</scope>
    <source>
        <strain evidence="3 4">F16-60</strain>
    </source>
</reference>
<name>A0A554MWE9_9EURY</name>
<keyword evidence="4" id="KW-1185">Reference proteome</keyword>